<protein>
    <recommendedName>
        <fullName evidence="2">Fibrinogen C-terminal domain-containing protein</fullName>
    </recommendedName>
</protein>
<keyword evidence="4" id="KW-1185">Reference proteome</keyword>
<evidence type="ECO:0000256" key="1">
    <source>
        <dbReference type="SAM" id="MobiDB-lite"/>
    </source>
</evidence>
<feature type="domain" description="Fibrinogen C-terminal" evidence="2">
    <location>
        <begin position="186"/>
        <end position="378"/>
    </location>
</feature>
<proteinExistence type="predicted"/>
<dbReference type="Gene3D" id="2.10.25.10">
    <property type="entry name" value="Laminin"/>
    <property type="match status" value="1"/>
</dbReference>
<name>A0A8S3ZXS4_9EUPU</name>
<dbReference type="Pfam" id="PF00147">
    <property type="entry name" value="Fibrinogen_C"/>
    <property type="match status" value="1"/>
</dbReference>
<evidence type="ECO:0000313" key="4">
    <source>
        <dbReference type="Proteomes" id="UP000678393"/>
    </source>
</evidence>
<evidence type="ECO:0000259" key="2">
    <source>
        <dbReference type="PROSITE" id="PS51406"/>
    </source>
</evidence>
<dbReference type="InterPro" id="IPR002181">
    <property type="entry name" value="Fibrinogen_a/b/g_C_dom"/>
</dbReference>
<sequence>MNLRNQLECFTACSRDNGCSGTLISARYKSCYKGKACTLVQACPSSDPDFRYYNKESPNSFTTTSSATTTTRSSTTTPDQPTSTSTTFETSTTGSTTTPDQTSSSTFATSTTSRTTTPDQPTSSSTTFETSTAGSTTTPDQTTSSSTTFATSTAQLTTAAPFCQNAGTQVSPATCDCSGTRGWVGNRCERRPYSCSELSNFGYTSGTQVFPIDIHRNNSKLVNTACNVGSNSEEVGLLKHTGQFNYNRSWDDYVNGFFYNGDNYWLGLENIYAYNKKGYANIGIHLIFSSAYVNGKVYKEYYSFSISDNTTGYSYTVGTGASGSRSVSGSGNTKVYDLGDPFNPCQNTPFSTHDKDQDLEPTKNCAQLTATGWWFKTCTPEPIVSPLGSVNATSNERRVILPKYDTTSQGPREAFKYVYIYLIP</sequence>
<dbReference type="OrthoDB" id="6141940at2759"/>
<dbReference type="SMART" id="SM00186">
    <property type="entry name" value="FBG"/>
    <property type="match status" value="1"/>
</dbReference>
<feature type="region of interest" description="Disordered" evidence="1">
    <location>
        <begin position="54"/>
        <end position="149"/>
    </location>
</feature>
<organism evidence="3 4">
    <name type="scientific">Candidula unifasciata</name>
    <dbReference type="NCBI Taxonomy" id="100452"/>
    <lineage>
        <taxon>Eukaryota</taxon>
        <taxon>Metazoa</taxon>
        <taxon>Spiralia</taxon>
        <taxon>Lophotrochozoa</taxon>
        <taxon>Mollusca</taxon>
        <taxon>Gastropoda</taxon>
        <taxon>Heterobranchia</taxon>
        <taxon>Euthyneura</taxon>
        <taxon>Panpulmonata</taxon>
        <taxon>Eupulmonata</taxon>
        <taxon>Stylommatophora</taxon>
        <taxon>Helicina</taxon>
        <taxon>Helicoidea</taxon>
        <taxon>Geomitridae</taxon>
        <taxon>Candidula</taxon>
    </lineage>
</organism>
<dbReference type="Gene3D" id="3.90.215.10">
    <property type="entry name" value="Gamma Fibrinogen, chain A, domain 1"/>
    <property type="match status" value="1"/>
</dbReference>
<dbReference type="GO" id="GO:0005615">
    <property type="term" value="C:extracellular space"/>
    <property type="evidence" value="ECO:0007669"/>
    <property type="project" value="TreeGrafter"/>
</dbReference>
<evidence type="ECO:0000313" key="3">
    <source>
        <dbReference type="EMBL" id="CAG5131606.1"/>
    </source>
</evidence>
<reference evidence="3" key="1">
    <citation type="submission" date="2021-04" db="EMBL/GenBank/DDBJ databases">
        <authorList>
            <consortium name="Molecular Ecology Group"/>
        </authorList>
    </citation>
    <scope>NUCLEOTIDE SEQUENCE</scope>
</reference>
<dbReference type="SUPFAM" id="SSF56496">
    <property type="entry name" value="Fibrinogen C-terminal domain-like"/>
    <property type="match status" value="1"/>
</dbReference>
<gene>
    <name evidence="3" type="ORF">CUNI_LOCUS17164</name>
</gene>
<dbReference type="PANTHER" id="PTHR19143:SF327">
    <property type="entry name" value="FI21813P1-RELATED"/>
    <property type="match status" value="1"/>
</dbReference>
<dbReference type="PANTHER" id="PTHR19143">
    <property type="entry name" value="FIBRINOGEN/TENASCIN/ANGIOPOEITIN"/>
    <property type="match status" value="1"/>
</dbReference>
<accession>A0A8S3ZXS4</accession>
<dbReference type="AlphaFoldDB" id="A0A8S3ZXS4"/>
<dbReference type="Proteomes" id="UP000678393">
    <property type="component" value="Unassembled WGS sequence"/>
</dbReference>
<feature type="compositionally biased region" description="Low complexity" evidence="1">
    <location>
        <begin position="57"/>
        <end position="149"/>
    </location>
</feature>
<dbReference type="PROSITE" id="PS51406">
    <property type="entry name" value="FIBRINOGEN_C_2"/>
    <property type="match status" value="1"/>
</dbReference>
<dbReference type="InterPro" id="IPR050373">
    <property type="entry name" value="Fibrinogen_C-term_domain"/>
</dbReference>
<dbReference type="EMBL" id="CAJHNH020004768">
    <property type="protein sequence ID" value="CAG5131606.1"/>
    <property type="molecule type" value="Genomic_DNA"/>
</dbReference>
<dbReference type="InterPro" id="IPR036056">
    <property type="entry name" value="Fibrinogen-like_C"/>
</dbReference>
<dbReference type="InterPro" id="IPR014716">
    <property type="entry name" value="Fibrinogen_a/b/g_C_1"/>
</dbReference>
<comment type="caution">
    <text evidence="3">The sequence shown here is derived from an EMBL/GenBank/DDBJ whole genome shotgun (WGS) entry which is preliminary data.</text>
</comment>